<accession>A0A8T4IDA1</accession>
<organism evidence="1 2">
    <name type="scientific">Stakelama marina</name>
    <dbReference type="NCBI Taxonomy" id="2826939"/>
    <lineage>
        <taxon>Bacteria</taxon>
        <taxon>Pseudomonadati</taxon>
        <taxon>Pseudomonadota</taxon>
        <taxon>Alphaproteobacteria</taxon>
        <taxon>Sphingomonadales</taxon>
        <taxon>Sphingomonadaceae</taxon>
        <taxon>Stakelama</taxon>
    </lineage>
</organism>
<reference evidence="1" key="1">
    <citation type="submission" date="2021-04" db="EMBL/GenBank/DDBJ databases">
        <title>Ouciella asimina sp. nov., isolated from the surface seawater in the hydrothermal field of Okinawa Trough.</title>
        <authorList>
            <person name="Shuang W."/>
        </authorList>
    </citation>
    <scope>NUCLEOTIDE SEQUENCE</scope>
    <source>
        <strain evidence="1">LXI357</strain>
    </source>
</reference>
<evidence type="ECO:0000313" key="2">
    <source>
        <dbReference type="Proteomes" id="UP000676996"/>
    </source>
</evidence>
<dbReference type="EMBL" id="JAGRQC010000002">
    <property type="protein sequence ID" value="MBR0552371.1"/>
    <property type="molecule type" value="Genomic_DNA"/>
</dbReference>
<comment type="caution">
    <text evidence="1">The sequence shown here is derived from an EMBL/GenBank/DDBJ whole genome shotgun (WGS) entry which is preliminary data.</text>
</comment>
<keyword evidence="2" id="KW-1185">Reference proteome</keyword>
<dbReference type="RefSeq" id="WP_284053651.1">
    <property type="nucleotide sequence ID" value="NZ_JAGRQC010000002.1"/>
</dbReference>
<protein>
    <submittedName>
        <fullName evidence="1">Uncharacterized protein</fullName>
    </submittedName>
</protein>
<dbReference type="Proteomes" id="UP000676996">
    <property type="component" value="Unassembled WGS sequence"/>
</dbReference>
<sequence length="102" mass="10767">MPDKATWSLDAVVHKSEGSAFGAAFPQIKSTSVMVAADTLEDCRERMAIMLRNIFSADSEPVVGKSLLGDNAASDFYGIIPCTVTRDADGGVDVEIGELKTG</sequence>
<proteinExistence type="predicted"/>
<name>A0A8T4IDA1_9SPHN</name>
<gene>
    <name evidence="1" type="ORF">J7S20_07625</name>
</gene>
<dbReference type="AlphaFoldDB" id="A0A8T4IDA1"/>
<evidence type="ECO:0000313" key="1">
    <source>
        <dbReference type="EMBL" id="MBR0552371.1"/>
    </source>
</evidence>